<dbReference type="GO" id="GO:0008713">
    <property type="term" value="F:ADP-heptose-lipopolysaccharide heptosyltransferase activity"/>
    <property type="evidence" value="ECO:0007669"/>
    <property type="project" value="TreeGrafter"/>
</dbReference>
<gene>
    <name evidence="1" type="ORF">AVDCRST_MAG93-8485</name>
</gene>
<feature type="non-terminal residue" evidence="1">
    <location>
        <position position="173"/>
    </location>
</feature>
<organism evidence="1">
    <name type="scientific">uncultured Chloroflexia bacterium</name>
    <dbReference type="NCBI Taxonomy" id="1672391"/>
    <lineage>
        <taxon>Bacteria</taxon>
        <taxon>Bacillati</taxon>
        <taxon>Chloroflexota</taxon>
        <taxon>Chloroflexia</taxon>
        <taxon>environmental samples</taxon>
    </lineage>
</organism>
<keyword evidence="1" id="KW-0808">Transferase</keyword>
<dbReference type="PANTHER" id="PTHR30160">
    <property type="entry name" value="TETRAACYLDISACCHARIDE 4'-KINASE-RELATED"/>
    <property type="match status" value="1"/>
</dbReference>
<dbReference type="Gene3D" id="3.40.50.2000">
    <property type="entry name" value="Glycogen Phosphorylase B"/>
    <property type="match status" value="1"/>
</dbReference>
<protein>
    <submittedName>
        <fullName evidence="1">ADP-heptose--lipooligosaccharide heptosyltransferase II</fullName>
    </submittedName>
</protein>
<dbReference type="PANTHER" id="PTHR30160:SF1">
    <property type="entry name" value="LIPOPOLYSACCHARIDE 1,2-N-ACETYLGLUCOSAMINETRANSFERASE-RELATED"/>
    <property type="match status" value="1"/>
</dbReference>
<dbReference type="GO" id="GO:0009244">
    <property type="term" value="P:lipopolysaccharide core region biosynthetic process"/>
    <property type="evidence" value="ECO:0007669"/>
    <property type="project" value="TreeGrafter"/>
</dbReference>
<proteinExistence type="predicted"/>
<dbReference type="GO" id="GO:0005829">
    <property type="term" value="C:cytosol"/>
    <property type="evidence" value="ECO:0007669"/>
    <property type="project" value="TreeGrafter"/>
</dbReference>
<accession>A0A6J4MXS3</accession>
<dbReference type="EMBL" id="CADCTR010002862">
    <property type="protein sequence ID" value="CAA9371830.1"/>
    <property type="molecule type" value="Genomic_DNA"/>
</dbReference>
<dbReference type="AlphaFoldDB" id="A0A6J4MXS3"/>
<evidence type="ECO:0000313" key="1">
    <source>
        <dbReference type="EMBL" id="CAA9371830.1"/>
    </source>
</evidence>
<dbReference type="SUPFAM" id="SSF53756">
    <property type="entry name" value="UDP-Glycosyltransferase/glycogen phosphorylase"/>
    <property type="match status" value="1"/>
</dbReference>
<sequence>MMTDQIREPLYRTTAQAATAASLSGGRWSVVGGQPVRRIAIYRGLFLGDLLCSVPTFRALRQGFPHAEITLIGLPWAEDFVRRSPYLDYFLHFPSFPGILEVPQDPARTAAFFAEAHATRYDLAIQMHGSGNTSNGFVAGLQAGMSLGYRDGQDDRIDVSLMYDPEEHEVLRW</sequence>
<name>A0A6J4MXS3_9CHLR</name>
<reference evidence="1" key="1">
    <citation type="submission" date="2020-02" db="EMBL/GenBank/DDBJ databases">
        <authorList>
            <person name="Meier V. D."/>
        </authorList>
    </citation>
    <scope>NUCLEOTIDE SEQUENCE</scope>
    <source>
        <strain evidence="1">AVDCRST_MAG93</strain>
    </source>
</reference>
<dbReference type="InterPro" id="IPR051199">
    <property type="entry name" value="LPS_LOS_Heptosyltrfase"/>
</dbReference>